<feature type="region of interest" description="Disordered" evidence="1">
    <location>
        <begin position="521"/>
        <end position="557"/>
    </location>
</feature>
<evidence type="ECO:0000313" key="3">
    <source>
        <dbReference type="EMBL" id="KAJ7196125.1"/>
    </source>
</evidence>
<dbReference type="InterPro" id="IPR010730">
    <property type="entry name" value="HET"/>
</dbReference>
<proteinExistence type="predicted"/>
<evidence type="ECO:0000256" key="1">
    <source>
        <dbReference type="SAM" id="MobiDB-lite"/>
    </source>
</evidence>
<dbReference type="Proteomes" id="UP001219525">
    <property type="component" value="Unassembled WGS sequence"/>
</dbReference>
<dbReference type="PANTHER" id="PTHR33112:SF16">
    <property type="entry name" value="HETEROKARYON INCOMPATIBILITY DOMAIN-CONTAINING PROTEIN"/>
    <property type="match status" value="1"/>
</dbReference>
<comment type="caution">
    <text evidence="3">The sequence shown here is derived from an EMBL/GenBank/DDBJ whole genome shotgun (WGS) entry which is preliminary data.</text>
</comment>
<evidence type="ECO:0000259" key="2">
    <source>
        <dbReference type="Pfam" id="PF06985"/>
    </source>
</evidence>
<evidence type="ECO:0000313" key="4">
    <source>
        <dbReference type="Proteomes" id="UP001219525"/>
    </source>
</evidence>
<dbReference type="EMBL" id="JARJCW010000086">
    <property type="protein sequence ID" value="KAJ7196125.1"/>
    <property type="molecule type" value="Genomic_DNA"/>
</dbReference>
<organism evidence="3 4">
    <name type="scientific">Mycena pura</name>
    <dbReference type="NCBI Taxonomy" id="153505"/>
    <lineage>
        <taxon>Eukaryota</taxon>
        <taxon>Fungi</taxon>
        <taxon>Dikarya</taxon>
        <taxon>Basidiomycota</taxon>
        <taxon>Agaricomycotina</taxon>
        <taxon>Agaricomycetes</taxon>
        <taxon>Agaricomycetidae</taxon>
        <taxon>Agaricales</taxon>
        <taxon>Marasmiineae</taxon>
        <taxon>Mycenaceae</taxon>
        <taxon>Mycena</taxon>
    </lineage>
</organism>
<gene>
    <name evidence="3" type="ORF">GGX14DRAFT_376385</name>
</gene>
<keyword evidence="4" id="KW-1185">Reference proteome</keyword>
<dbReference type="Pfam" id="PF06985">
    <property type="entry name" value="HET"/>
    <property type="match status" value="1"/>
</dbReference>
<dbReference type="AlphaFoldDB" id="A0AAD6Y130"/>
<protein>
    <recommendedName>
        <fullName evidence="2">Heterokaryon incompatibility domain-containing protein</fullName>
    </recommendedName>
</protein>
<dbReference type="PANTHER" id="PTHR33112">
    <property type="entry name" value="DOMAIN PROTEIN, PUTATIVE-RELATED"/>
    <property type="match status" value="1"/>
</dbReference>
<feature type="domain" description="Heterokaryon incompatibility" evidence="2">
    <location>
        <begin position="47"/>
        <end position="137"/>
    </location>
</feature>
<sequence length="586" mass="64025">MLGVEDHLLDISSAATPCRIRLVECRSLVEQGTLRIVEFPAFPAVPYSTISYPWRGVSMDPASTGHVFAVAGAEDGDPVGTDVLRDSCAASLARGNSHLWLDRLCIVQTSPEDKRWQIKTMYKVYQSCRVCIVVAGGVRRLVRLDEETSWIHRSWTLQEVLAPPEVVVLFNWKLGPGKCLSGGNELTVEEVTKGESAIAPLSLILQACTAGHMSFTPVSPDGSSKPRMIKASMMSALPQTHSYNDIPFWQAQRKILAPNVAALTIAMDAAFVSDPDIRAHSVWQSALMRTSSRPVDMVFSIMGLFGVTLDPARFDNDDRRGATIALAQAILDSGRSASWLGVGLRVEPDRTLSTFPTFPKTSVAGAALVRTRGRVQDVSELVDAVYPVVDALVPLPRGHMSDAGYLTFTAKAVKVHPEAPGAFNGGAFAAADGSRWVFDNQLNEAARDAAGSAPVAFACLLGWFNQYHPGETPADDKNNIRAMLLEEHKPGLFHVRSSFALDRSLKKLVLLWPEHQFCVGGREEPGEGSGDGLESEEIVQTYSERETPWPRVPGGKPVVTAKDELIRKARWAVPQRSLERYQQEQS</sequence>
<accession>A0AAD6Y130</accession>
<name>A0AAD6Y130_9AGAR</name>
<reference evidence="3" key="1">
    <citation type="submission" date="2023-03" db="EMBL/GenBank/DDBJ databases">
        <title>Massive genome expansion in bonnet fungi (Mycena s.s.) driven by repeated elements and novel gene families across ecological guilds.</title>
        <authorList>
            <consortium name="Lawrence Berkeley National Laboratory"/>
            <person name="Harder C.B."/>
            <person name="Miyauchi S."/>
            <person name="Viragh M."/>
            <person name="Kuo A."/>
            <person name="Thoen E."/>
            <person name="Andreopoulos B."/>
            <person name="Lu D."/>
            <person name="Skrede I."/>
            <person name="Drula E."/>
            <person name="Henrissat B."/>
            <person name="Morin E."/>
            <person name="Kohler A."/>
            <person name="Barry K."/>
            <person name="LaButti K."/>
            <person name="Morin E."/>
            <person name="Salamov A."/>
            <person name="Lipzen A."/>
            <person name="Mereny Z."/>
            <person name="Hegedus B."/>
            <person name="Baldrian P."/>
            <person name="Stursova M."/>
            <person name="Weitz H."/>
            <person name="Taylor A."/>
            <person name="Grigoriev I.V."/>
            <person name="Nagy L.G."/>
            <person name="Martin F."/>
            <person name="Kauserud H."/>
        </authorList>
    </citation>
    <scope>NUCLEOTIDE SEQUENCE</scope>
    <source>
        <strain evidence="3">9144</strain>
    </source>
</reference>